<comment type="caution">
    <text evidence="1">The sequence shown here is derived from an EMBL/GenBank/DDBJ whole genome shotgun (WGS) entry which is preliminary data.</text>
</comment>
<organism evidence="1 2">
    <name type="scientific">Blomia tropicalis</name>
    <name type="common">Mite</name>
    <dbReference type="NCBI Taxonomy" id="40697"/>
    <lineage>
        <taxon>Eukaryota</taxon>
        <taxon>Metazoa</taxon>
        <taxon>Ecdysozoa</taxon>
        <taxon>Arthropoda</taxon>
        <taxon>Chelicerata</taxon>
        <taxon>Arachnida</taxon>
        <taxon>Acari</taxon>
        <taxon>Acariformes</taxon>
        <taxon>Sarcoptiformes</taxon>
        <taxon>Astigmata</taxon>
        <taxon>Glycyphagoidea</taxon>
        <taxon>Echimyopodidae</taxon>
        <taxon>Blomia</taxon>
    </lineage>
</organism>
<keyword evidence="2" id="KW-1185">Reference proteome</keyword>
<evidence type="ECO:0000313" key="1">
    <source>
        <dbReference type="EMBL" id="KAJ6221470.1"/>
    </source>
</evidence>
<dbReference type="AlphaFoldDB" id="A0A9Q0RPD4"/>
<sequence length="229" mass="25827">MSDVILEYDQVYIEHSPLPLITMLHANERTNKQTISIKKRFYYDAVIVLSPHLFQRLMSNPETTLCAVWSASQAEEIFLVKKCGNCLCFDHGSRDCPLGHMKACRICSKTFSTKPNGNTSDFKNHIKNCESASCINCNRENLNPNHRPDDPSCPIYKRKTSAMQRITCYDSEKIIKFDTSSQQPSRIMDTTLSLSCTLAAGISNNFFSIATTLANRSVTMRTRIAKLGP</sequence>
<evidence type="ECO:0000313" key="2">
    <source>
        <dbReference type="Proteomes" id="UP001142055"/>
    </source>
</evidence>
<reference evidence="1" key="1">
    <citation type="submission" date="2022-12" db="EMBL/GenBank/DDBJ databases">
        <title>Genome assemblies of Blomia tropicalis.</title>
        <authorList>
            <person name="Cui Y."/>
        </authorList>
    </citation>
    <scope>NUCLEOTIDE SEQUENCE</scope>
    <source>
        <tissue evidence="1">Adult mites</tissue>
    </source>
</reference>
<proteinExistence type="predicted"/>
<dbReference type="EMBL" id="JAPWDV010000001">
    <property type="protein sequence ID" value="KAJ6221470.1"/>
    <property type="molecule type" value="Genomic_DNA"/>
</dbReference>
<dbReference type="Proteomes" id="UP001142055">
    <property type="component" value="Chromosome 1"/>
</dbReference>
<gene>
    <name evidence="1" type="ORF">RDWZM_000015</name>
</gene>
<name>A0A9Q0RPD4_BLOTA</name>
<accession>A0A9Q0RPD4</accession>
<protein>
    <submittedName>
        <fullName evidence="1">Uncharacterized protein</fullName>
    </submittedName>
</protein>